<reference evidence="3" key="1">
    <citation type="journal article" date="2020" name="Stud. Mycol.">
        <title>101 Dothideomycetes genomes: a test case for predicting lifestyles and emergence of pathogens.</title>
        <authorList>
            <person name="Haridas S."/>
            <person name="Albert R."/>
            <person name="Binder M."/>
            <person name="Bloem J."/>
            <person name="Labutti K."/>
            <person name="Salamov A."/>
            <person name="Andreopoulos B."/>
            <person name="Baker S."/>
            <person name="Barry K."/>
            <person name="Bills G."/>
            <person name="Bluhm B."/>
            <person name="Cannon C."/>
            <person name="Castanera R."/>
            <person name="Culley D."/>
            <person name="Daum C."/>
            <person name="Ezra D."/>
            <person name="Gonzalez J."/>
            <person name="Henrissat B."/>
            <person name="Kuo A."/>
            <person name="Liang C."/>
            <person name="Lipzen A."/>
            <person name="Lutzoni F."/>
            <person name="Magnuson J."/>
            <person name="Mondo S."/>
            <person name="Nolan M."/>
            <person name="Ohm R."/>
            <person name="Pangilinan J."/>
            <person name="Park H.-J."/>
            <person name="Ramirez L."/>
            <person name="Alfaro M."/>
            <person name="Sun H."/>
            <person name="Tritt A."/>
            <person name="Yoshinaga Y."/>
            <person name="Zwiers L.-H."/>
            <person name="Turgeon B."/>
            <person name="Goodwin S."/>
            <person name="Spatafora J."/>
            <person name="Crous P."/>
            <person name="Grigoriev I."/>
        </authorList>
    </citation>
    <scope>NUCLEOTIDE SEQUENCE</scope>
    <source>
        <strain evidence="3">CBS 133067</strain>
    </source>
</reference>
<dbReference type="Gene3D" id="3.10.180.10">
    <property type="entry name" value="2,3-Dihydroxybiphenyl 1,2-Dioxygenase, domain 1"/>
    <property type="match status" value="1"/>
</dbReference>
<dbReference type="InterPro" id="IPR050383">
    <property type="entry name" value="GlyoxalaseI/FosfomycinResist"/>
</dbReference>
<dbReference type="OrthoDB" id="5371818at2759"/>
<comment type="similarity">
    <text evidence="1">Belongs to the glyoxalase I family.</text>
</comment>
<keyword evidence="4" id="KW-1185">Reference proteome</keyword>
<proteinExistence type="inferred from homology"/>
<protein>
    <submittedName>
        <fullName evidence="3">Glyoxalase/Bleomycin resistance protein/Dihydroxybiphenyl dioxygenase</fullName>
    </submittedName>
</protein>
<dbReference type="PANTHER" id="PTHR21366">
    <property type="entry name" value="GLYOXALASE FAMILY PROTEIN"/>
    <property type="match status" value="1"/>
</dbReference>
<keyword evidence="3" id="KW-0560">Oxidoreductase</keyword>
<sequence length="224" mass="25222">MASIDFDKAGKAVKPPIRLAHVVLRTNKFEKMRDFYVTFLGAHVQFEGANLCFIAYDDEHHRIALIGAPGTSDKVDESCGLAHVAFTYPTLNDLLLAYRQRLANGIRPMWCVNHGITASMYYYDPDGNAIETQVDAFDTADEANNYMYGPLYGENPLGADYDPEEWIERLKNGEDEKVLLKRDNVGPRGFESVPFHTGQSQYDEVMERRRQKGLPIPKTNGVAA</sequence>
<dbReference type="Pfam" id="PF00903">
    <property type="entry name" value="Glyoxalase"/>
    <property type="match status" value="1"/>
</dbReference>
<comment type="caution">
    <text evidence="3">The sequence shown here is derived from an EMBL/GenBank/DDBJ whole genome shotgun (WGS) entry which is preliminary data.</text>
</comment>
<evidence type="ECO:0000256" key="1">
    <source>
        <dbReference type="ARBA" id="ARBA00010363"/>
    </source>
</evidence>
<dbReference type="AlphaFoldDB" id="A0A9P4IEI0"/>
<accession>A0A9P4IEI0</accession>
<dbReference type="EMBL" id="ML978126">
    <property type="protein sequence ID" value="KAF2098538.1"/>
    <property type="molecule type" value="Genomic_DNA"/>
</dbReference>
<dbReference type="PROSITE" id="PS51819">
    <property type="entry name" value="VOC"/>
    <property type="match status" value="1"/>
</dbReference>
<feature type="domain" description="VOC" evidence="2">
    <location>
        <begin position="18"/>
        <end position="135"/>
    </location>
</feature>
<dbReference type="InterPro" id="IPR037523">
    <property type="entry name" value="VOC_core"/>
</dbReference>
<evidence type="ECO:0000313" key="3">
    <source>
        <dbReference type="EMBL" id="KAF2098538.1"/>
    </source>
</evidence>
<name>A0A9P4IEI0_9PEZI</name>
<dbReference type="SUPFAM" id="SSF54593">
    <property type="entry name" value="Glyoxalase/Bleomycin resistance protein/Dihydroxybiphenyl dioxygenase"/>
    <property type="match status" value="1"/>
</dbReference>
<gene>
    <name evidence="3" type="ORF">NA57DRAFT_75778</name>
</gene>
<dbReference type="PANTHER" id="PTHR21366:SF14">
    <property type="entry name" value="GLYOXALASE DOMAIN-CONTAINING PROTEIN 5"/>
    <property type="match status" value="1"/>
</dbReference>
<evidence type="ECO:0000259" key="2">
    <source>
        <dbReference type="PROSITE" id="PS51819"/>
    </source>
</evidence>
<evidence type="ECO:0000313" key="4">
    <source>
        <dbReference type="Proteomes" id="UP000799772"/>
    </source>
</evidence>
<dbReference type="InterPro" id="IPR004360">
    <property type="entry name" value="Glyas_Fos-R_dOase_dom"/>
</dbReference>
<dbReference type="GO" id="GO:0051213">
    <property type="term" value="F:dioxygenase activity"/>
    <property type="evidence" value="ECO:0007669"/>
    <property type="project" value="UniProtKB-KW"/>
</dbReference>
<dbReference type="Proteomes" id="UP000799772">
    <property type="component" value="Unassembled WGS sequence"/>
</dbReference>
<keyword evidence="3" id="KW-0223">Dioxygenase</keyword>
<organism evidence="3 4">
    <name type="scientific">Rhizodiscina lignyota</name>
    <dbReference type="NCBI Taxonomy" id="1504668"/>
    <lineage>
        <taxon>Eukaryota</taxon>
        <taxon>Fungi</taxon>
        <taxon>Dikarya</taxon>
        <taxon>Ascomycota</taxon>
        <taxon>Pezizomycotina</taxon>
        <taxon>Dothideomycetes</taxon>
        <taxon>Pleosporomycetidae</taxon>
        <taxon>Aulographales</taxon>
        <taxon>Rhizodiscinaceae</taxon>
        <taxon>Rhizodiscina</taxon>
    </lineage>
</organism>
<dbReference type="InterPro" id="IPR029068">
    <property type="entry name" value="Glyas_Bleomycin-R_OHBP_Dase"/>
</dbReference>